<dbReference type="Proteomes" id="UP001153069">
    <property type="component" value="Unassembled WGS sequence"/>
</dbReference>
<proteinExistence type="inferred from homology"/>
<dbReference type="GO" id="GO:0016491">
    <property type="term" value="F:oxidoreductase activity"/>
    <property type="evidence" value="ECO:0007669"/>
    <property type="project" value="UniProtKB-KW"/>
</dbReference>
<gene>
    <name evidence="3" type="ORF">SEMRO_819_G207140.1</name>
</gene>
<evidence type="ECO:0000256" key="2">
    <source>
        <dbReference type="ARBA" id="ARBA00023002"/>
    </source>
</evidence>
<dbReference type="InterPro" id="IPR002347">
    <property type="entry name" value="SDR_fam"/>
</dbReference>
<keyword evidence="4" id="KW-1185">Reference proteome</keyword>
<dbReference type="Gene3D" id="3.40.50.720">
    <property type="entry name" value="NAD(P)-binding Rossmann-like Domain"/>
    <property type="match status" value="1"/>
</dbReference>
<evidence type="ECO:0000313" key="4">
    <source>
        <dbReference type="Proteomes" id="UP001153069"/>
    </source>
</evidence>
<comment type="caution">
    <text evidence="3">The sequence shown here is derived from an EMBL/GenBank/DDBJ whole genome shotgun (WGS) entry which is preliminary data.</text>
</comment>
<name>A0A9N8EEG7_9STRA</name>
<keyword evidence="2" id="KW-0560">Oxidoreductase</keyword>
<dbReference type="SUPFAM" id="SSF51735">
    <property type="entry name" value="NAD(P)-binding Rossmann-fold domains"/>
    <property type="match status" value="1"/>
</dbReference>
<protein>
    <submittedName>
        <fullName evidence="3">Dehydrogenase</fullName>
    </submittedName>
</protein>
<dbReference type="PANTHER" id="PTHR24320">
    <property type="entry name" value="RETINOL DEHYDROGENASE"/>
    <property type="match status" value="1"/>
</dbReference>
<organism evidence="3 4">
    <name type="scientific">Seminavis robusta</name>
    <dbReference type="NCBI Taxonomy" id="568900"/>
    <lineage>
        <taxon>Eukaryota</taxon>
        <taxon>Sar</taxon>
        <taxon>Stramenopiles</taxon>
        <taxon>Ochrophyta</taxon>
        <taxon>Bacillariophyta</taxon>
        <taxon>Bacillariophyceae</taxon>
        <taxon>Bacillariophycidae</taxon>
        <taxon>Naviculales</taxon>
        <taxon>Naviculaceae</taxon>
        <taxon>Seminavis</taxon>
    </lineage>
</organism>
<dbReference type="InterPro" id="IPR036291">
    <property type="entry name" value="NAD(P)-bd_dom_sf"/>
</dbReference>
<evidence type="ECO:0000256" key="1">
    <source>
        <dbReference type="ARBA" id="ARBA00006484"/>
    </source>
</evidence>
<dbReference type="Pfam" id="PF00106">
    <property type="entry name" value="adh_short"/>
    <property type="match status" value="1"/>
</dbReference>
<dbReference type="EMBL" id="CAICTM010000818">
    <property type="protein sequence ID" value="CAB9516979.1"/>
    <property type="molecule type" value="Genomic_DNA"/>
</dbReference>
<dbReference type="AlphaFoldDB" id="A0A9N8EEG7"/>
<reference evidence="3" key="1">
    <citation type="submission" date="2020-06" db="EMBL/GenBank/DDBJ databases">
        <authorList>
            <consortium name="Plant Systems Biology data submission"/>
        </authorList>
    </citation>
    <scope>NUCLEOTIDE SEQUENCE</scope>
    <source>
        <strain evidence="3">D6</strain>
    </source>
</reference>
<comment type="similarity">
    <text evidence="1">Belongs to the short-chain dehydrogenases/reductases (SDR) family.</text>
</comment>
<evidence type="ECO:0000313" key="3">
    <source>
        <dbReference type="EMBL" id="CAB9516979.1"/>
    </source>
</evidence>
<accession>A0A9N8EEG7</accession>
<dbReference type="OrthoDB" id="191139at2759"/>
<dbReference type="PANTHER" id="PTHR24320:SF148">
    <property type="entry name" value="NAD(P)-BINDING ROSSMANN-FOLD SUPERFAMILY PROTEIN"/>
    <property type="match status" value="1"/>
</dbReference>
<sequence>MVAGNINTLLAVASSNKAYNRIRSTGLYFTTQNAFKAPPAQAYVKQLFDEAPQARNDVEGKLAIVTGVTVGGAGYHMAEELALQAGMDCIIMGRNEKKLKAAVASIKEEAEKRQAGAPTMYEIKYDLDSLESATQAAMEAIKIATEKYDGKLHVLMNNAGAFYPTYGVTKEGVESNTGRNFLAPHVLTEKLLPALRKAATSTYKPRVVHVASLAHCCGQDFDPKRLVEAPAEGGAPSGIFEETEEKKLDYSKATGALASAMQYGRAKMAVLAECIELAKRESTLAVVALHPGSINSNFGAGMGVGAWIYYNVFGPFQFSPSQGARAALRGCLDPDLNTGALPSGSYLHSDGNPWVPEEPTTLNPATGKVYTMDDYAKATFDAAEDLVAKISSKQ</sequence>